<feature type="transmembrane region" description="Helical" evidence="2">
    <location>
        <begin position="61"/>
        <end position="83"/>
    </location>
</feature>
<evidence type="ECO:0000313" key="4">
    <source>
        <dbReference type="EMBL" id="NYI69427.1"/>
    </source>
</evidence>
<accession>A0A7Z0IJI3</accession>
<dbReference type="EMBL" id="JACBZP010000001">
    <property type="protein sequence ID" value="NYI69427.1"/>
    <property type="molecule type" value="Genomic_DNA"/>
</dbReference>
<dbReference type="Pfam" id="PF03703">
    <property type="entry name" value="bPH_2"/>
    <property type="match status" value="3"/>
</dbReference>
<keyword evidence="2" id="KW-0472">Membrane</keyword>
<dbReference type="InterPro" id="IPR014529">
    <property type="entry name" value="UCP026631"/>
</dbReference>
<reference evidence="4 5" key="1">
    <citation type="submission" date="2020-07" db="EMBL/GenBank/DDBJ databases">
        <title>Sequencing the genomes of 1000 actinobacteria strains.</title>
        <authorList>
            <person name="Klenk H.-P."/>
        </authorList>
    </citation>
    <scope>NUCLEOTIDE SEQUENCE [LARGE SCALE GENOMIC DNA]</scope>
    <source>
        <strain evidence="4 5">DSM 26341</strain>
    </source>
</reference>
<dbReference type="PIRSF" id="PIRSF026631">
    <property type="entry name" value="UCP026631"/>
    <property type="match status" value="1"/>
</dbReference>
<feature type="transmembrane region" description="Helical" evidence="2">
    <location>
        <begin position="21"/>
        <end position="41"/>
    </location>
</feature>
<sequence>MTDDRDRAADDGWRHVHRATPLLRSWGIFAVIIVAGVRSMAENAGQDDRGVGWLFTSGITWLPIAVIGGIVVIVAVAGLWLYVSWRHMRYRATREAVHIEQGVFFKQQRQARLDRVQSIDVAQPLLARIFGLAQLKFEVAGGKDSRVVLSYLSLSVAEELRASLLAGAAGIDVEEGAAAPRAPENELLSVSPLKILGAQFLTFWGIILPAVVLALIVITIVTGEPAILTSVIPVGIGAAAAIWKRFATESNFSIAASPDGIRIRSGLLETNAQTVPPGRIQAIGFSQPFLWRLPGWWRVSVNLASLSDQQGMARGVLLPVGSRADLMAVMSLALPEPGVDDAGALVTALMSGRRDDGDMVPVPLRARWLDPLSYTRTAYFVTETAVAVRTGRINRAATWVPHAKTQSLHLRQGPAQRSFTLATVTFDTTSGPVSPVIKHLATDVATAFIDAQAERARGARGTAGPEQWMRRRTAGGTT</sequence>
<evidence type="ECO:0000259" key="3">
    <source>
        <dbReference type="Pfam" id="PF03703"/>
    </source>
</evidence>
<name>A0A7Z0IJI3_9MICO</name>
<keyword evidence="2" id="KW-0812">Transmembrane</keyword>
<protein>
    <submittedName>
        <fullName evidence="4">Putative membrane protein</fullName>
    </submittedName>
</protein>
<dbReference type="Proteomes" id="UP000539111">
    <property type="component" value="Unassembled WGS sequence"/>
</dbReference>
<proteinExistence type="predicted"/>
<feature type="transmembrane region" description="Helical" evidence="2">
    <location>
        <begin position="200"/>
        <end position="220"/>
    </location>
</feature>
<feature type="domain" description="YdbS-like PH" evidence="3">
    <location>
        <begin position="85"/>
        <end position="163"/>
    </location>
</feature>
<gene>
    <name evidence="4" type="ORF">BJY26_003733</name>
</gene>
<evidence type="ECO:0000256" key="2">
    <source>
        <dbReference type="SAM" id="Phobius"/>
    </source>
</evidence>
<dbReference type="InterPro" id="IPR005182">
    <property type="entry name" value="YdbS-like_PH"/>
</dbReference>
<feature type="domain" description="YdbS-like PH" evidence="3">
    <location>
        <begin position="374"/>
        <end position="445"/>
    </location>
</feature>
<keyword evidence="2" id="KW-1133">Transmembrane helix</keyword>
<evidence type="ECO:0000256" key="1">
    <source>
        <dbReference type="SAM" id="MobiDB-lite"/>
    </source>
</evidence>
<feature type="transmembrane region" description="Helical" evidence="2">
    <location>
        <begin position="226"/>
        <end position="243"/>
    </location>
</feature>
<dbReference type="PANTHER" id="PTHR34473">
    <property type="entry name" value="UPF0699 TRANSMEMBRANE PROTEIN YDBS"/>
    <property type="match status" value="1"/>
</dbReference>
<feature type="region of interest" description="Disordered" evidence="1">
    <location>
        <begin position="456"/>
        <end position="478"/>
    </location>
</feature>
<dbReference type="RefSeq" id="WP_179429655.1">
    <property type="nucleotide sequence ID" value="NZ_JACBZP010000001.1"/>
</dbReference>
<comment type="caution">
    <text evidence="4">The sequence shown here is derived from an EMBL/GenBank/DDBJ whole genome shotgun (WGS) entry which is preliminary data.</text>
</comment>
<feature type="domain" description="YdbS-like PH" evidence="3">
    <location>
        <begin position="252"/>
        <end position="318"/>
    </location>
</feature>
<evidence type="ECO:0000313" key="5">
    <source>
        <dbReference type="Proteomes" id="UP000539111"/>
    </source>
</evidence>
<dbReference type="AlphaFoldDB" id="A0A7Z0IJI3"/>
<keyword evidence="5" id="KW-1185">Reference proteome</keyword>
<organism evidence="4 5">
    <name type="scientific">Spelaeicoccus albus</name>
    <dbReference type="NCBI Taxonomy" id="1280376"/>
    <lineage>
        <taxon>Bacteria</taxon>
        <taxon>Bacillati</taxon>
        <taxon>Actinomycetota</taxon>
        <taxon>Actinomycetes</taxon>
        <taxon>Micrococcales</taxon>
        <taxon>Brevibacteriaceae</taxon>
        <taxon>Spelaeicoccus</taxon>
    </lineage>
</organism>
<dbReference type="PANTHER" id="PTHR34473:SF2">
    <property type="entry name" value="UPF0699 TRANSMEMBRANE PROTEIN YDBT"/>
    <property type="match status" value="1"/>
</dbReference>